<dbReference type="InterPro" id="IPR014748">
    <property type="entry name" value="Enoyl-CoA_hydra_C"/>
</dbReference>
<name>A0ABW3DZQ0_9ACTN</name>
<comment type="similarity">
    <text evidence="1">Belongs to the enoyl-CoA hydratase/isomerase family.</text>
</comment>
<keyword evidence="3" id="KW-1185">Reference proteome</keyword>
<evidence type="ECO:0000313" key="3">
    <source>
        <dbReference type="Proteomes" id="UP001597024"/>
    </source>
</evidence>
<dbReference type="Gene3D" id="1.10.12.10">
    <property type="entry name" value="Lyase 2-enoyl-coa Hydratase, Chain A, domain 2"/>
    <property type="match status" value="1"/>
</dbReference>
<protein>
    <recommendedName>
        <fullName evidence="4">Enoyl-CoA hydratase</fullName>
    </recommendedName>
</protein>
<evidence type="ECO:0008006" key="4">
    <source>
        <dbReference type="Google" id="ProtNLM"/>
    </source>
</evidence>
<sequence>LAAEISAAAPLAVAQAKRAIDLSAQLEIDSGVELEAELYERLLTSTDRLEGLAAAREGRPARFRGQ</sequence>
<evidence type="ECO:0000313" key="2">
    <source>
        <dbReference type="EMBL" id="MFD0888537.1"/>
    </source>
</evidence>
<dbReference type="SUPFAM" id="SSF52096">
    <property type="entry name" value="ClpP/crotonase"/>
    <property type="match status" value="1"/>
</dbReference>
<accession>A0ABW3DZQ0</accession>
<dbReference type="Proteomes" id="UP001597024">
    <property type="component" value="Unassembled WGS sequence"/>
</dbReference>
<organism evidence="2 3">
    <name type="scientific">Streptosporangium algeriense</name>
    <dbReference type="NCBI Taxonomy" id="1682748"/>
    <lineage>
        <taxon>Bacteria</taxon>
        <taxon>Bacillati</taxon>
        <taxon>Actinomycetota</taxon>
        <taxon>Actinomycetes</taxon>
        <taxon>Streptosporangiales</taxon>
        <taxon>Streptosporangiaceae</taxon>
        <taxon>Streptosporangium</taxon>
    </lineage>
</organism>
<proteinExistence type="inferred from homology"/>
<dbReference type="EMBL" id="JBHTHX010001378">
    <property type="protein sequence ID" value="MFD0888537.1"/>
    <property type="molecule type" value="Genomic_DNA"/>
</dbReference>
<reference evidence="3" key="1">
    <citation type="journal article" date="2019" name="Int. J. Syst. Evol. Microbiol.">
        <title>The Global Catalogue of Microorganisms (GCM) 10K type strain sequencing project: providing services to taxonomists for standard genome sequencing and annotation.</title>
        <authorList>
            <consortium name="The Broad Institute Genomics Platform"/>
            <consortium name="The Broad Institute Genome Sequencing Center for Infectious Disease"/>
            <person name="Wu L."/>
            <person name="Ma J."/>
        </authorList>
    </citation>
    <scope>NUCLEOTIDE SEQUENCE [LARGE SCALE GENOMIC DNA]</scope>
    <source>
        <strain evidence="3">CCUG 62974</strain>
    </source>
</reference>
<evidence type="ECO:0000256" key="1">
    <source>
        <dbReference type="ARBA" id="ARBA00005254"/>
    </source>
</evidence>
<gene>
    <name evidence="2" type="ORF">ACFQ08_28720</name>
</gene>
<comment type="caution">
    <text evidence="2">The sequence shown here is derived from an EMBL/GenBank/DDBJ whole genome shotgun (WGS) entry which is preliminary data.</text>
</comment>
<dbReference type="InterPro" id="IPR029045">
    <property type="entry name" value="ClpP/crotonase-like_dom_sf"/>
</dbReference>
<feature type="non-terminal residue" evidence="2">
    <location>
        <position position="1"/>
    </location>
</feature>